<proteinExistence type="predicted"/>
<gene>
    <name evidence="2" type="ORF">SAMN02745168_2055</name>
</gene>
<dbReference type="STRING" id="1122930.SAMN02745168_2055"/>
<dbReference type="AlphaFoldDB" id="A0A1W2B7E8"/>
<feature type="transmembrane region" description="Helical" evidence="1">
    <location>
        <begin position="82"/>
        <end position="103"/>
    </location>
</feature>
<accession>A0A1W2B7E8</accession>
<reference evidence="2 3" key="1">
    <citation type="submission" date="2017-04" db="EMBL/GenBank/DDBJ databases">
        <authorList>
            <person name="Afonso C.L."/>
            <person name="Miller P.J."/>
            <person name="Scott M.A."/>
            <person name="Spackman E."/>
            <person name="Goraichik I."/>
            <person name="Dimitrov K.M."/>
            <person name="Suarez D.L."/>
            <person name="Swayne D.E."/>
        </authorList>
    </citation>
    <scope>NUCLEOTIDE SEQUENCE [LARGE SCALE GENOMIC DNA]</scope>
    <source>
        <strain evidence="2 3">DSM 12816</strain>
    </source>
</reference>
<evidence type="ECO:0000313" key="3">
    <source>
        <dbReference type="Proteomes" id="UP000192790"/>
    </source>
</evidence>
<keyword evidence="1" id="KW-1133">Transmembrane helix</keyword>
<feature type="transmembrane region" description="Helical" evidence="1">
    <location>
        <begin position="50"/>
        <end position="70"/>
    </location>
</feature>
<organism evidence="2 3">
    <name type="scientific">Papillibacter cinnamivorans DSM 12816</name>
    <dbReference type="NCBI Taxonomy" id="1122930"/>
    <lineage>
        <taxon>Bacteria</taxon>
        <taxon>Bacillati</taxon>
        <taxon>Bacillota</taxon>
        <taxon>Clostridia</taxon>
        <taxon>Eubacteriales</taxon>
        <taxon>Oscillospiraceae</taxon>
        <taxon>Papillibacter</taxon>
    </lineage>
</organism>
<evidence type="ECO:0000256" key="1">
    <source>
        <dbReference type="SAM" id="Phobius"/>
    </source>
</evidence>
<feature type="transmembrane region" description="Helical" evidence="1">
    <location>
        <begin position="20"/>
        <end position="38"/>
    </location>
</feature>
<keyword evidence="1" id="KW-0812">Transmembrane</keyword>
<protein>
    <submittedName>
        <fullName evidence="2">Uncharacterized protein</fullName>
    </submittedName>
</protein>
<dbReference type="EMBL" id="FWXW01000005">
    <property type="protein sequence ID" value="SMC68720.1"/>
    <property type="molecule type" value="Genomic_DNA"/>
</dbReference>
<keyword evidence="3" id="KW-1185">Reference proteome</keyword>
<dbReference type="Proteomes" id="UP000192790">
    <property type="component" value="Unassembled WGS sequence"/>
</dbReference>
<keyword evidence="1" id="KW-0472">Membrane</keyword>
<name>A0A1W2B7E8_9FIRM</name>
<sequence length="296" mass="34757">MKTDKNPTLSIWGLSYFPRIWLYFVIESYIITVMNPFIKTGDLAMKKKSSRSLVPFIILLLCSSVIFFIIQTLLFHDVEHSLFLFFQDFIFLPIEVILVSFLIDRFISSREKTERRSKLHILMSEYFTEAGNDLILCLNRFVTEPETLHRIFALDTDWDDDAFCRAEESFLKADIRLDAGKENLAALQRTLLQKKRFLLTVFENPNTLEHTEFTDTALAIHHLLSELRQHDDLEHLSEENLSHLSSDMKRAYGLIVQAWISNMRHLRGAYPYLYSLAVRRNIFLHEPEPGEHPCRQ</sequence>
<evidence type="ECO:0000313" key="2">
    <source>
        <dbReference type="EMBL" id="SMC68720.1"/>
    </source>
</evidence>